<evidence type="ECO:0000313" key="3">
    <source>
        <dbReference type="Proteomes" id="UP000655410"/>
    </source>
</evidence>
<dbReference type="EMBL" id="BMNI01000002">
    <property type="protein sequence ID" value="GGO87209.1"/>
    <property type="molecule type" value="Genomic_DNA"/>
</dbReference>
<evidence type="ECO:0008006" key="4">
    <source>
        <dbReference type="Google" id="ProtNLM"/>
    </source>
</evidence>
<keyword evidence="3" id="KW-1185">Reference proteome</keyword>
<proteinExistence type="predicted"/>
<feature type="region of interest" description="Disordered" evidence="1">
    <location>
        <begin position="264"/>
        <end position="286"/>
    </location>
</feature>
<reference evidence="3" key="1">
    <citation type="journal article" date="2019" name="Int. J. Syst. Evol. Microbiol.">
        <title>The Global Catalogue of Microorganisms (GCM) 10K type strain sequencing project: providing services to taxonomists for standard genome sequencing and annotation.</title>
        <authorList>
            <consortium name="The Broad Institute Genomics Platform"/>
            <consortium name="The Broad Institute Genome Sequencing Center for Infectious Disease"/>
            <person name="Wu L."/>
            <person name="Ma J."/>
        </authorList>
    </citation>
    <scope>NUCLEOTIDE SEQUENCE [LARGE SCALE GENOMIC DNA]</scope>
    <source>
        <strain evidence="3">CGMCC 4.7371</strain>
    </source>
</reference>
<evidence type="ECO:0000256" key="1">
    <source>
        <dbReference type="SAM" id="MobiDB-lite"/>
    </source>
</evidence>
<organism evidence="2 3">
    <name type="scientific">Nocardioides phosphati</name>
    <dbReference type="NCBI Taxonomy" id="1867775"/>
    <lineage>
        <taxon>Bacteria</taxon>
        <taxon>Bacillati</taxon>
        <taxon>Actinomycetota</taxon>
        <taxon>Actinomycetes</taxon>
        <taxon>Propionibacteriales</taxon>
        <taxon>Nocardioidaceae</taxon>
        <taxon>Nocardioides</taxon>
    </lineage>
</organism>
<protein>
    <recommendedName>
        <fullName evidence="4">HNH endonuclease</fullName>
    </recommendedName>
</protein>
<dbReference type="Proteomes" id="UP000655410">
    <property type="component" value="Unassembled WGS sequence"/>
</dbReference>
<comment type="caution">
    <text evidence="2">The sequence shown here is derived from an EMBL/GenBank/DDBJ whole genome shotgun (WGS) entry which is preliminary data.</text>
</comment>
<gene>
    <name evidence="2" type="ORF">GCM10011584_11270</name>
</gene>
<name>A0ABQ2N9N9_9ACTN</name>
<evidence type="ECO:0000313" key="2">
    <source>
        <dbReference type="EMBL" id="GGO87209.1"/>
    </source>
</evidence>
<dbReference type="RefSeq" id="WP_188783034.1">
    <property type="nucleotide sequence ID" value="NZ_BMNI01000002.1"/>
</dbReference>
<sequence>MASSGMAFADLSRSALLDTATALSAAERRAQVDQLRLALEWALANGPDSLDPDTRAKVGRASVRLYGGQGTPQAATTAGADLGARLGRSTAAGDSLIADAQDLRFRLPEHWSRVKAHEVAPSYARFVARRTRELSPEAALYVDHAVATYSDGRIPWSRFEATLDAAIKAADPAVAEAREKAARERRYAFAARETEDGMRSFVLRTDAFGVARLDATVSHLAEVLKALGCAEPVDHRRALAMVLLANPAEAVKVLAAYATWRERPADPDEASDGAGNALRDPFLPADPAVADDGAGKDLDGIVADADELWRTTAGQSFDGAKPVIDWTRLLPSLTVFVHLYGGRIHTTESPPGQTPKAFVGADRGEAPEIIRIEGIGTATEAWLRTHFSLHPAHKVTVRPVIDLERLAPVDAWEVPERHRQAVRLMTPADCFPWGSATTNRSDGWSGMQVDHTNPWQPDGGPGQSAIGNYGPLTQFHHNLKTHCGWDVKQPYPGIYVWRDPAGAHYLVDNTGTRRL</sequence>
<accession>A0ABQ2N9N9</accession>